<dbReference type="OrthoDB" id="6627885at2"/>
<proteinExistence type="predicted"/>
<protein>
    <submittedName>
        <fullName evidence="1">Uncharacterized protein</fullName>
    </submittedName>
</protein>
<accession>D5WT61</accession>
<reference evidence="1 2" key="1">
    <citation type="journal article" date="2011" name="Stand. Genomic Sci.">
        <title>Complete genome sequence of the thermophilic, hydrogen-oxidizing Bacillus tusciae type strain (T2) and reclassification in the new genus, Kyrpidia gen. nov. as Kyrpidia tusciae comb. nov. and emendation of the family Alicyclobacillaceae da Costa and Rainey, 2010.</title>
        <authorList>
            <person name="Klenk H.P."/>
            <person name="Lapidus A."/>
            <person name="Chertkov O."/>
            <person name="Copeland A."/>
            <person name="Del Rio T.G."/>
            <person name="Nolan M."/>
            <person name="Lucas S."/>
            <person name="Chen F."/>
            <person name="Tice H."/>
            <person name="Cheng J.F."/>
            <person name="Han C."/>
            <person name="Bruce D."/>
            <person name="Goodwin L."/>
            <person name="Pitluck S."/>
            <person name="Pati A."/>
            <person name="Ivanova N."/>
            <person name="Mavromatis K."/>
            <person name="Daum C."/>
            <person name="Chen A."/>
            <person name="Palaniappan K."/>
            <person name="Chang Y.J."/>
            <person name="Land M."/>
            <person name="Hauser L."/>
            <person name="Jeffries C.D."/>
            <person name="Detter J.C."/>
            <person name="Rohde M."/>
            <person name="Abt B."/>
            <person name="Pukall R."/>
            <person name="Goker M."/>
            <person name="Bristow J."/>
            <person name="Markowitz V."/>
            <person name="Hugenholtz P."/>
            <person name="Eisen J.A."/>
        </authorList>
    </citation>
    <scope>NUCLEOTIDE SEQUENCE [LARGE SCALE GENOMIC DNA]</scope>
    <source>
        <strain evidence="1 2">DSM 2912</strain>
    </source>
</reference>
<dbReference type="STRING" id="562970.Btus_0397"/>
<dbReference type="AlphaFoldDB" id="D5WT61"/>
<dbReference type="EMBL" id="CP002017">
    <property type="protein sequence ID" value="ADG05165.1"/>
    <property type="molecule type" value="Genomic_DNA"/>
</dbReference>
<dbReference type="RefSeq" id="WP_013074458.1">
    <property type="nucleotide sequence ID" value="NC_014098.1"/>
</dbReference>
<dbReference type="HOGENOM" id="CLU_2508411_0_0_9"/>
<evidence type="ECO:0000313" key="2">
    <source>
        <dbReference type="Proteomes" id="UP000002368"/>
    </source>
</evidence>
<name>D5WT61_KYRT2</name>
<organism evidence="1 2">
    <name type="scientific">Kyrpidia tusciae (strain DSM 2912 / NBRC 15312 / T2)</name>
    <name type="common">Bacillus tusciae</name>
    <dbReference type="NCBI Taxonomy" id="562970"/>
    <lineage>
        <taxon>Bacteria</taxon>
        <taxon>Bacillati</taxon>
        <taxon>Bacillota</taxon>
        <taxon>Bacilli</taxon>
        <taxon>Bacillales</taxon>
        <taxon>Alicyclobacillaceae</taxon>
        <taxon>Kyrpidia</taxon>
    </lineage>
</organism>
<keyword evidence="2" id="KW-1185">Reference proteome</keyword>
<evidence type="ECO:0000313" key="1">
    <source>
        <dbReference type="EMBL" id="ADG05165.1"/>
    </source>
</evidence>
<dbReference type="eggNOG" id="COG3385">
    <property type="taxonomic scope" value="Bacteria"/>
</dbReference>
<sequence length="85" mass="9980">MNGLWEHEDVTTTFDWEGEKVWRFYNHRGNAGKPIKEAETGFTIDQFSSGSEEGNLTLQRLKLLTYNLFGLSRYGLIRRRGKYTF</sequence>
<dbReference type="Proteomes" id="UP000002368">
    <property type="component" value="Chromosome"/>
</dbReference>
<dbReference type="KEGG" id="bts:Btus_0397"/>
<gene>
    <name evidence="1" type="ordered locus">Btus_0397</name>
</gene>